<dbReference type="GO" id="GO:0004674">
    <property type="term" value="F:protein serine/threonine kinase activity"/>
    <property type="evidence" value="ECO:0007669"/>
    <property type="project" value="UniProtKB-KW"/>
</dbReference>
<accession>A0A517SM42</accession>
<evidence type="ECO:0000259" key="2">
    <source>
        <dbReference type="Pfam" id="PF13581"/>
    </source>
</evidence>
<dbReference type="PANTHER" id="PTHR35526:SF3">
    <property type="entry name" value="ANTI-SIGMA-F FACTOR RSBW"/>
    <property type="match status" value="1"/>
</dbReference>
<keyword evidence="4" id="KW-1185">Reference proteome</keyword>
<dbReference type="Gene3D" id="3.30.565.10">
    <property type="entry name" value="Histidine kinase-like ATPase, C-terminal domain"/>
    <property type="match status" value="1"/>
</dbReference>
<reference evidence="3 4" key="1">
    <citation type="submission" date="2019-02" db="EMBL/GenBank/DDBJ databases">
        <title>Deep-cultivation of Planctomycetes and their phenomic and genomic characterization uncovers novel biology.</title>
        <authorList>
            <person name="Wiegand S."/>
            <person name="Jogler M."/>
            <person name="Boedeker C."/>
            <person name="Pinto D."/>
            <person name="Vollmers J."/>
            <person name="Rivas-Marin E."/>
            <person name="Kohn T."/>
            <person name="Peeters S.H."/>
            <person name="Heuer A."/>
            <person name="Rast P."/>
            <person name="Oberbeckmann S."/>
            <person name="Bunk B."/>
            <person name="Jeske O."/>
            <person name="Meyerdierks A."/>
            <person name="Storesund J.E."/>
            <person name="Kallscheuer N."/>
            <person name="Luecker S."/>
            <person name="Lage O.M."/>
            <person name="Pohl T."/>
            <person name="Merkel B.J."/>
            <person name="Hornburger P."/>
            <person name="Mueller R.-W."/>
            <person name="Bruemmer F."/>
            <person name="Labrenz M."/>
            <person name="Spormann A.M."/>
            <person name="Op den Camp H."/>
            <person name="Overmann J."/>
            <person name="Amann R."/>
            <person name="Jetten M.S.M."/>
            <person name="Mascher T."/>
            <person name="Medema M.H."/>
            <person name="Devos D.P."/>
            <person name="Kaster A.-K."/>
            <person name="Ovreas L."/>
            <person name="Rohde M."/>
            <person name="Galperin M.Y."/>
            <person name="Jogler C."/>
        </authorList>
    </citation>
    <scope>NUCLEOTIDE SEQUENCE [LARGE SCALE GENOMIC DNA]</scope>
    <source>
        <strain evidence="3 4">Pan44</strain>
    </source>
</reference>
<dbReference type="CDD" id="cd16936">
    <property type="entry name" value="HATPase_RsbW-like"/>
    <property type="match status" value="1"/>
</dbReference>
<dbReference type="SUPFAM" id="SSF55874">
    <property type="entry name" value="ATPase domain of HSP90 chaperone/DNA topoisomerase II/histidine kinase"/>
    <property type="match status" value="1"/>
</dbReference>
<feature type="domain" description="Histidine kinase/HSP90-like ATPase" evidence="2">
    <location>
        <begin position="12"/>
        <end position="133"/>
    </location>
</feature>
<dbReference type="KEGG" id="ccos:Pan44_52660"/>
<proteinExistence type="predicted"/>
<dbReference type="RefSeq" id="WP_145034574.1">
    <property type="nucleotide sequence ID" value="NZ_CP036271.1"/>
</dbReference>
<sequence>MSSAVHLEITIPSDTSAGHEVQERIVSLMEEREYSMRDVFSVRLALEEALVNAIKHGNQLDPDKSVRIQCDVEQDRVYVEIEDQGPGYVPDDVPDPTLDENIERASGRGLMLIKSFMNRVEFNEKGNCIRLEKLRSTEEEAG</sequence>
<keyword evidence="1" id="KW-0418">Kinase</keyword>
<gene>
    <name evidence="3" type="primary">spoIIAB</name>
    <name evidence="3" type="ORF">Pan44_52660</name>
</gene>
<dbReference type="InterPro" id="IPR003594">
    <property type="entry name" value="HATPase_dom"/>
</dbReference>
<dbReference type="Pfam" id="PF13581">
    <property type="entry name" value="HATPase_c_2"/>
    <property type="match status" value="1"/>
</dbReference>
<evidence type="ECO:0000313" key="3">
    <source>
        <dbReference type="EMBL" id="QDT57199.1"/>
    </source>
</evidence>
<organism evidence="3 4">
    <name type="scientific">Caulifigura coniformis</name>
    <dbReference type="NCBI Taxonomy" id="2527983"/>
    <lineage>
        <taxon>Bacteria</taxon>
        <taxon>Pseudomonadati</taxon>
        <taxon>Planctomycetota</taxon>
        <taxon>Planctomycetia</taxon>
        <taxon>Planctomycetales</taxon>
        <taxon>Planctomycetaceae</taxon>
        <taxon>Caulifigura</taxon>
    </lineage>
</organism>
<dbReference type="InterPro" id="IPR050267">
    <property type="entry name" value="Anti-sigma-factor_SerPK"/>
</dbReference>
<evidence type="ECO:0000256" key="1">
    <source>
        <dbReference type="ARBA" id="ARBA00022527"/>
    </source>
</evidence>
<dbReference type="EMBL" id="CP036271">
    <property type="protein sequence ID" value="QDT57199.1"/>
    <property type="molecule type" value="Genomic_DNA"/>
</dbReference>
<dbReference type="Proteomes" id="UP000315700">
    <property type="component" value="Chromosome"/>
</dbReference>
<dbReference type="AlphaFoldDB" id="A0A517SM42"/>
<keyword evidence="1" id="KW-0723">Serine/threonine-protein kinase</keyword>
<protein>
    <submittedName>
        <fullName evidence="3">Anti-sigma F factor</fullName>
        <ecNumber evidence="3">2.7.11.1</ecNumber>
    </submittedName>
</protein>
<dbReference type="OrthoDB" id="9792240at2"/>
<dbReference type="InterPro" id="IPR036890">
    <property type="entry name" value="HATPase_C_sf"/>
</dbReference>
<name>A0A517SM42_9PLAN</name>
<keyword evidence="3" id="KW-0808">Transferase</keyword>
<dbReference type="PANTHER" id="PTHR35526">
    <property type="entry name" value="ANTI-SIGMA-F FACTOR RSBW-RELATED"/>
    <property type="match status" value="1"/>
</dbReference>
<evidence type="ECO:0000313" key="4">
    <source>
        <dbReference type="Proteomes" id="UP000315700"/>
    </source>
</evidence>
<dbReference type="InParanoid" id="A0A517SM42"/>
<dbReference type="EC" id="2.7.11.1" evidence="3"/>